<dbReference type="InterPro" id="IPR036817">
    <property type="entry name" value="Transthyretin/HIU_hydrolase_sf"/>
</dbReference>
<evidence type="ECO:0000256" key="6">
    <source>
        <dbReference type="ARBA" id="ARBA00022801"/>
    </source>
</evidence>
<dbReference type="GO" id="GO:0006144">
    <property type="term" value="P:purine nucleobase metabolic process"/>
    <property type="evidence" value="ECO:0007669"/>
    <property type="project" value="UniProtKB-KW"/>
</dbReference>
<dbReference type="CDD" id="cd05822">
    <property type="entry name" value="TLP_HIUase"/>
    <property type="match status" value="1"/>
</dbReference>
<evidence type="ECO:0000256" key="7">
    <source>
        <dbReference type="PIRSR" id="PIRSR600895-51"/>
    </source>
</evidence>
<comment type="function">
    <text evidence="2">Catalyzes the hydrolysis of 5-hydroxyisourate (HIU) to 2-oxo-4-hydroxy-4-carboxy-5-ureidoimidazoline (OHCU).</text>
</comment>
<protein>
    <recommendedName>
        <fullName evidence="8">5-hydroxyisourate hydrolase</fullName>
        <shortName evidence="8">HIU hydrolase</shortName>
        <shortName evidence="8">HIUHase</shortName>
        <ecNumber evidence="8">3.5.2.17</ecNumber>
    </recommendedName>
</protein>
<dbReference type="EC" id="3.5.2.17" evidence="8"/>
<dbReference type="Pfam" id="PF00576">
    <property type="entry name" value="Transthyretin"/>
    <property type="match status" value="1"/>
</dbReference>
<gene>
    <name evidence="10" type="ORF">HNR61_007444</name>
</gene>
<dbReference type="NCBIfam" id="TIGR02962">
    <property type="entry name" value="hdxy_isourate"/>
    <property type="match status" value="1"/>
</dbReference>
<dbReference type="InterPro" id="IPR023418">
    <property type="entry name" value="Thyroxine_BS"/>
</dbReference>
<evidence type="ECO:0000256" key="5">
    <source>
        <dbReference type="ARBA" id="ARBA00022631"/>
    </source>
</evidence>
<accession>A0A7W3LWX4</accession>
<proteinExistence type="inferred from homology"/>
<evidence type="ECO:0000256" key="1">
    <source>
        <dbReference type="ARBA" id="ARBA00001043"/>
    </source>
</evidence>
<name>A0A7W3LWX4_ACTNM</name>
<dbReference type="InterPro" id="IPR023416">
    <property type="entry name" value="Transthyretin/HIU_hydrolase_d"/>
</dbReference>
<comment type="subunit">
    <text evidence="4 8">Homotetramer.</text>
</comment>
<reference evidence="10 11" key="1">
    <citation type="submission" date="2020-08" db="EMBL/GenBank/DDBJ databases">
        <title>Genomic Encyclopedia of Type Strains, Phase IV (KMG-IV): sequencing the most valuable type-strain genomes for metagenomic binning, comparative biology and taxonomic classification.</title>
        <authorList>
            <person name="Goeker M."/>
        </authorList>
    </citation>
    <scope>NUCLEOTIDE SEQUENCE [LARGE SCALE GENOMIC DNA]</scope>
    <source>
        <strain evidence="10 11">DSM 44197</strain>
    </source>
</reference>
<dbReference type="PANTHER" id="PTHR10395">
    <property type="entry name" value="URICASE AND TRANSTHYRETIN-RELATED"/>
    <property type="match status" value="1"/>
</dbReference>
<keyword evidence="5 8" id="KW-0659">Purine metabolism</keyword>
<dbReference type="PROSITE" id="PS00768">
    <property type="entry name" value="TRANSTHYRETIN_1"/>
    <property type="match status" value="1"/>
</dbReference>
<evidence type="ECO:0000259" key="9">
    <source>
        <dbReference type="SMART" id="SM00095"/>
    </source>
</evidence>
<keyword evidence="6 8" id="KW-0378">Hydrolase</keyword>
<feature type="binding site" evidence="7">
    <location>
        <position position="44"/>
    </location>
    <ligand>
        <name>substrate</name>
    </ligand>
</feature>
<dbReference type="SUPFAM" id="SSF49472">
    <property type="entry name" value="Transthyretin (synonym: prealbumin)"/>
    <property type="match status" value="1"/>
</dbReference>
<evidence type="ECO:0000256" key="3">
    <source>
        <dbReference type="ARBA" id="ARBA00009850"/>
    </source>
</evidence>
<evidence type="ECO:0000256" key="8">
    <source>
        <dbReference type="RuleBase" id="RU361270"/>
    </source>
</evidence>
<comment type="catalytic activity">
    <reaction evidence="1 8">
        <text>5-hydroxyisourate + H2O = 5-hydroxy-2-oxo-4-ureido-2,5-dihydro-1H-imidazole-5-carboxylate + H(+)</text>
        <dbReference type="Rhea" id="RHEA:23736"/>
        <dbReference type="ChEBI" id="CHEBI:15377"/>
        <dbReference type="ChEBI" id="CHEBI:15378"/>
        <dbReference type="ChEBI" id="CHEBI:18072"/>
        <dbReference type="ChEBI" id="CHEBI:58639"/>
        <dbReference type="EC" id="3.5.2.17"/>
    </reaction>
</comment>
<comment type="similarity">
    <text evidence="3 8">Belongs to the transthyretin family. 5-hydroxyisourate hydrolase subfamily.</text>
</comment>
<dbReference type="EMBL" id="JACJIA010000013">
    <property type="protein sequence ID" value="MBA8955762.1"/>
    <property type="molecule type" value="Genomic_DNA"/>
</dbReference>
<feature type="domain" description="Transthyretin/hydroxyisourate hydrolase" evidence="9">
    <location>
        <begin position="1"/>
        <end position="109"/>
    </location>
</feature>
<dbReference type="PRINTS" id="PR00189">
    <property type="entry name" value="TRNSTHYRETIN"/>
</dbReference>
<feature type="binding site" evidence="7">
    <location>
        <position position="107"/>
    </location>
    <ligand>
        <name>substrate</name>
    </ligand>
</feature>
<dbReference type="AlphaFoldDB" id="A0A7W3LWX4"/>
<dbReference type="RefSeq" id="WP_067825064.1">
    <property type="nucleotide sequence ID" value="NZ_BAAALP010000025.1"/>
</dbReference>
<sequence length="110" mass="12208">MTVSTHVLDTRIGRPAVRMPIRLDRYEEDTWQPLAEGETDDGGRWSVPDEAPGGAGLYRLRFGTGRYFAALGGETFYPEIAVIFNAPDPGEHHHVPLLLSPFGYSTYRGS</sequence>
<evidence type="ECO:0000256" key="4">
    <source>
        <dbReference type="ARBA" id="ARBA00011881"/>
    </source>
</evidence>
<dbReference type="InterPro" id="IPR014306">
    <property type="entry name" value="Hydroxyisourate_hydrolase"/>
</dbReference>
<dbReference type="SMART" id="SM00095">
    <property type="entry name" value="TR_THY"/>
    <property type="match status" value="1"/>
</dbReference>
<keyword evidence="11" id="KW-1185">Reference proteome</keyword>
<dbReference type="Proteomes" id="UP000572680">
    <property type="component" value="Unassembled WGS sequence"/>
</dbReference>
<feature type="binding site" evidence="7">
    <location>
        <position position="6"/>
    </location>
    <ligand>
        <name>substrate</name>
    </ligand>
</feature>
<dbReference type="GO" id="GO:0033971">
    <property type="term" value="F:hydroxyisourate hydrolase activity"/>
    <property type="evidence" value="ECO:0007669"/>
    <property type="project" value="UniProtKB-EC"/>
</dbReference>
<evidence type="ECO:0000313" key="11">
    <source>
        <dbReference type="Proteomes" id="UP000572680"/>
    </source>
</evidence>
<organism evidence="10 11">
    <name type="scientific">Actinomadura namibiensis</name>
    <dbReference type="NCBI Taxonomy" id="182080"/>
    <lineage>
        <taxon>Bacteria</taxon>
        <taxon>Bacillati</taxon>
        <taxon>Actinomycetota</taxon>
        <taxon>Actinomycetes</taxon>
        <taxon>Streptosporangiales</taxon>
        <taxon>Thermomonosporaceae</taxon>
        <taxon>Actinomadura</taxon>
    </lineage>
</organism>
<evidence type="ECO:0000313" key="10">
    <source>
        <dbReference type="EMBL" id="MBA8955762.1"/>
    </source>
</evidence>
<dbReference type="PANTHER" id="PTHR10395:SF7">
    <property type="entry name" value="5-HYDROXYISOURATE HYDROLASE"/>
    <property type="match status" value="1"/>
</dbReference>
<evidence type="ECO:0000256" key="2">
    <source>
        <dbReference type="ARBA" id="ARBA00002704"/>
    </source>
</evidence>
<dbReference type="Gene3D" id="2.60.40.180">
    <property type="entry name" value="Transthyretin/hydroxyisourate hydrolase domain"/>
    <property type="match status" value="1"/>
</dbReference>
<comment type="caution">
    <text evidence="10">The sequence shown here is derived from an EMBL/GenBank/DDBJ whole genome shotgun (WGS) entry which is preliminary data.</text>
</comment>
<dbReference type="InterPro" id="IPR000895">
    <property type="entry name" value="Transthyretin/HIU_hydrolase"/>
</dbReference>